<dbReference type="InterPro" id="IPR036366">
    <property type="entry name" value="PGBDSf"/>
</dbReference>
<evidence type="ECO:0000313" key="2">
    <source>
        <dbReference type="EMBL" id="MBL0374048.1"/>
    </source>
</evidence>
<comment type="caution">
    <text evidence="3">The sequence shown here is derived from an EMBL/GenBank/DDBJ whole genome shotgun (WGS) entry which is preliminary data.</text>
</comment>
<feature type="domain" description="Peptidoglycan binding-like" evidence="1">
    <location>
        <begin position="6"/>
        <end position="47"/>
    </location>
</feature>
<sequence>MKTTLDIQRRLKELGYDPGSLDGILGRQTIAALKRYQTAMHLAVDGI</sequence>
<accession>A0A937CRE4</accession>
<organism evidence="3 4">
    <name type="scientific">Rhizobium setariae</name>
    <dbReference type="NCBI Taxonomy" id="2801340"/>
    <lineage>
        <taxon>Bacteria</taxon>
        <taxon>Pseudomonadati</taxon>
        <taxon>Pseudomonadota</taxon>
        <taxon>Alphaproteobacteria</taxon>
        <taxon>Hyphomicrobiales</taxon>
        <taxon>Rhizobiaceae</taxon>
        <taxon>Rhizobium/Agrobacterium group</taxon>
        <taxon>Rhizobium</taxon>
    </lineage>
</organism>
<dbReference type="EMBL" id="JAEQNC010000010">
    <property type="protein sequence ID" value="MBL0374048.1"/>
    <property type="molecule type" value="Genomic_DNA"/>
</dbReference>
<dbReference type="SUPFAM" id="SSF47090">
    <property type="entry name" value="PGBD-like"/>
    <property type="match status" value="1"/>
</dbReference>
<dbReference type="InterPro" id="IPR002477">
    <property type="entry name" value="Peptidoglycan-bd-like"/>
</dbReference>
<gene>
    <name evidence="2" type="ORF">JJB09_18665</name>
    <name evidence="3" type="ORF">JJB09_25385</name>
</gene>
<proteinExistence type="predicted"/>
<dbReference type="InterPro" id="IPR036365">
    <property type="entry name" value="PGBD-like_sf"/>
</dbReference>
<name>A0A937CRE4_9HYPH</name>
<protein>
    <submittedName>
        <fullName evidence="3">Peptidoglycan-binding protein</fullName>
    </submittedName>
</protein>
<dbReference type="EMBL" id="JAEQNC010000023">
    <property type="protein sequence ID" value="MBL0375353.1"/>
    <property type="molecule type" value="Genomic_DNA"/>
</dbReference>
<evidence type="ECO:0000313" key="3">
    <source>
        <dbReference type="EMBL" id="MBL0375353.1"/>
    </source>
</evidence>
<evidence type="ECO:0000313" key="4">
    <source>
        <dbReference type="Proteomes" id="UP000633219"/>
    </source>
</evidence>
<evidence type="ECO:0000259" key="1">
    <source>
        <dbReference type="Pfam" id="PF01471"/>
    </source>
</evidence>
<dbReference type="Gene3D" id="1.10.101.10">
    <property type="entry name" value="PGBD-like superfamily/PGBD"/>
    <property type="match status" value="1"/>
</dbReference>
<dbReference type="Pfam" id="PF01471">
    <property type="entry name" value="PG_binding_1"/>
    <property type="match status" value="1"/>
</dbReference>
<feature type="non-terminal residue" evidence="3">
    <location>
        <position position="47"/>
    </location>
</feature>
<reference evidence="3" key="1">
    <citation type="submission" date="2021-01" db="EMBL/GenBank/DDBJ databases">
        <title>Rhizobium sp. strain KVB221 16S ribosomal RNA gene Genome sequencing and assembly.</title>
        <authorList>
            <person name="Kang M."/>
        </authorList>
    </citation>
    <scope>NUCLEOTIDE SEQUENCE</scope>
    <source>
        <strain evidence="3">KVB221</strain>
    </source>
</reference>
<dbReference type="Proteomes" id="UP000633219">
    <property type="component" value="Unassembled WGS sequence"/>
</dbReference>
<dbReference type="AlphaFoldDB" id="A0A937CRE4"/>
<keyword evidence="4" id="KW-1185">Reference proteome</keyword>
<dbReference type="RefSeq" id="WP_201661612.1">
    <property type="nucleotide sequence ID" value="NZ_JAEQNC010000010.1"/>
</dbReference>